<evidence type="ECO:0000313" key="2">
    <source>
        <dbReference type="Proteomes" id="UP000250443"/>
    </source>
</evidence>
<dbReference type="EMBL" id="UAUF01000004">
    <property type="protein sequence ID" value="SPZ01737.1"/>
    <property type="molecule type" value="Genomic_DNA"/>
</dbReference>
<dbReference type="AlphaFoldDB" id="A0A2X2C152"/>
<reference evidence="1 2" key="1">
    <citation type="submission" date="2018-06" db="EMBL/GenBank/DDBJ databases">
        <authorList>
            <consortium name="Pathogen Informatics"/>
            <person name="Doyle S."/>
        </authorList>
    </citation>
    <scope>NUCLEOTIDE SEQUENCE [LARGE SCALE GENOMIC DNA]</scope>
    <source>
        <strain evidence="1 2">NCTC11842</strain>
    </source>
</reference>
<protein>
    <submittedName>
        <fullName evidence="1">Uncharacterized protein</fullName>
    </submittedName>
</protein>
<gene>
    <name evidence="1" type="ORF">NCTC11842_00525</name>
</gene>
<proteinExistence type="predicted"/>
<name>A0A2X2C152_PSELU</name>
<accession>A0A2X2C152</accession>
<organism evidence="1 2">
    <name type="scientific">Pseudomonas luteola</name>
    <dbReference type="NCBI Taxonomy" id="47886"/>
    <lineage>
        <taxon>Bacteria</taxon>
        <taxon>Pseudomonadati</taxon>
        <taxon>Pseudomonadota</taxon>
        <taxon>Gammaproteobacteria</taxon>
        <taxon>Pseudomonadales</taxon>
        <taxon>Pseudomonadaceae</taxon>
        <taxon>Pseudomonas</taxon>
    </lineage>
</organism>
<evidence type="ECO:0000313" key="1">
    <source>
        <dbReference type="EMBL" id="SPZ01737.1"/>
    </source>
</evidence>
<dbReference type="Proteomes" id="UP000250443">
    <property type="component" value="Unassembled WGS sequence"/>
</dbReference>
<sequence>MPGPTIHEAHGAIMIETGSYASSYAVDTVELATPRISEAFPDYIYFRPA</sequence>